<dbReference type="GO" id="GO:0003700">
    <property type="term" value="F:DNA-binding transcription factor activity"/>
    <property type="evidence" value="ECO:0007669"/>
    <property type="project" value="InterPro"/>
</dbReference>
<dbReference type="GO" id="GO:0030170">
    <property type="term" value="F:pyridoxal phosphate binding"/>
    <property type="evidence" value="ECO:0007669"/>
    <property type="project" value="InterPro"/>
</dbReference>
<dbReference type="AlphaFoldDB" id="A0A1I9YFI5"/>
<name>A0A1I9YFI5_9BURK</name>
<comment type="similarity">
    <text evidence="1">In the C-terminal section; belongs to the class-I pyridoxal-phosphate-dependent aminotransferase family.</text>
</comment>
<keyword evidence="5" id="KW-0804">Transcription</keyword>
<dbReference type="InterPro" id="IPR004839">
    <property type="entry name" value="Aminotransferase_I/II_large"/>
</dbReference>
<sequence>MARGKTALSPDLPFPPTLPQAGNRSKRDCIANTIRNAISTGLLSAQGRLPSSRTLADRWHVSRGTVEAAFDRLCSEGYITRTPGSGTRVSAAVPDSFLPSLTADLHKPNDRLAADVLDRGMLLTSAEAPVQAGIPFIARLAAPDLLRASHWHKHAAEAAKDSGTIDADFMPTRGLYPLRQQVAAYLGVFRGLLCRPEDIFITSGIRHAIDAVARVLLEPSSKVAIEDPGYPGASQIFELAGADMVDIAVDEYGMKVADLEKHPDISLVYTTPAHQSPLGVTMSVDRRESLLKWSHQNQGWIIEDDYDGEFSFQSAPLPALKSQDQHQRVIYCSSFNKTVAANLRVGFMVVPPALQNRMLALSEMIGSPVSGTTQLALAAFMASGDFSSHLRRCRQAYQQRRDVLIRELERHASGKYNVTGGHAGFHFILWLKPGTDEQDIVNQAATVGIALQSLGSLCRRASFGPAFIMGYSALSLSQARFSGRKLGLILGASS</sequence>
<dbReference type="InterPro" id="IPR051446">
    <property type="entry name" value="HTH_trans_reg/aminotransferase"/>
</dbReference>
<keyword evidence="4" id="KW-0238">DNA-binding</keyword>
<dbReference type="RefSeq" id="WP_027197464.1">
    <property type="nucleotide sequence ID" value="NZ_CP017561.2"/>
</dbReference>
<dbReference type="Pfam" id="PF00392">
    <property type="entry name" value="GntR"/>
    <property type="match status" value="1"/>
</dbReference>
<dbReference type="Gene3D" id="3.40.640.10">
    <property type="entry name" value="Type I PLP-dependent aspartate aminotransferase-like (Major domain)"/>
    <property type="match status" value="1"/>
</dbReference>
<dbReference type="SMART" id="SM00345">
    <property type="entry name" value="HTH_GNTR"/>
    <property type="match status" value="1"/>
</dbReference>
<keyword evidence="8" id="KW-0032">Aminotransferase</keyword>
<dbReference type="PANTHER" id="PTHR46577:SF1">
    <property type="entry name" value="HTH-TYPE TRANSCRIPTIONAL REGULATORY PROTEIN GABR"/>
    <property type="match status" value="1"/>
</dbReference>
<dbReference type="GO" id="GO:0003677">
    <property type="term" value="F:DNA binding"/>
    <property type="evidence" value="ECO:0007669"/>
    <property type="project" value="UniProtKB-KW"/>
</dbReference>
<evidence type="ECO:0000313" key="8">
    <source>
        <dbReference type="EMBL" id="APA85068.1"/>
    </source>
</evidence>
<evidence type="ECO:0000256" key="2">
    <source>
        <dbReference type="ARBA" id="ARBA00022898"/>
    </source>
</evidence>
<reference evidence="8" key="1">
    <citation type="submission" date="2016-09" db="EMBL/GenBank/DDBJ databases">
        <title>The Complete Genome of Burkholderia sprentiae wsm5005.</title>
        <authorList>
            <person name="De Meyer S."/>
            <person name="Wang P."/>
            <person name="Terpolilli J."/>
        </authorList>
    </citation>
    <scope>NUCLEOTIDE SEQUENCE [LARGE SCALE GENOMIC DNA]</scope>
    <source>
        <strain evidence="8">WSM5005</strain>
    </source>
</reference>
<dbReference type="InterPro" id="IPR000524">
    <property type="entry name" value="Tscrpt_reg_HTH_GntR"/>
</dbReference>
<proteinExistence type="inferred from homology"/>
<accession>A0A1I9YFI5</accession>
<dbReference type="InterPro" id="IPR015424">
    <property type="entry name" value="PyrdxlP-dep_Trfase"/>
</dbReference>
<evidence type="ECO:0000256" key="4">
    <source>
        <dbReference type="ARBA" id="ARBA00023125"/>
    </source>
</evidence>
<keyword evidence="3" id="KW-0805">Transcription regulation</keyword>
<evidence type="ECO:0000259" key="7">
    <source>
        <dbReference type="PROSITE" id="PS50949"/>
    </source>
</evidence>
<dbReference type="PANTHER" id="PTHR46577">
    <property type="entry name" value="HTH-TYPE TRANSCRIPTIONAL REGULATORY PROTEIN GABR"/>
    <property type="match status" value="1"/>
</dbReference>
<dbReference type="Pfam" id="PF00155">
    <property type="entry name" value="Aminotran_1_2"/>
    <property type="match status" value="1"/>
</dbReference>
<dbReference type="OrthoDB" id="9804020at2"/>
<dbReference type="InterPro" id="IPR036388">
    <property type="entry name" value="WH-like_DNA-bd_sf"/>
</dbReference>
<dbReference type="CDD" id="cd07377">
    <property type="entry name" value="WHTH_GntR"/>
    <property type="match status" value="1"/>
</dbReference>
<evidence type="ECO:0000313" key="9">
    <source>
        <dbReference type="Proteomes" id="UP000179860"/>
    </source>
</evidence>
<dbReference type="GO" id="GO:0008483">
    <property type="term" value="F:transaminase activity"/>
    <property type="evidence" value="ECO:0007669"/>
    <property type="project" value="UniProtKB-KW"/>
</dbReference>
<dbReference type="PRINTS" id="PR00035">
    <property type="entry name" value="HTHGNTR"/>
</dbReference>
<dbReference type="EMBL" id="CP017561">
    <property type="protein sequence ID" value="APA85068.1"/>
    <property type="molecule type" value="Genomic_DNA"/>
</dbReference>
<evidence type="ECO:0000256" key="5">
    <source>
        <dbReference type="ARBA" id="ARBA00023163"/>
    </source>
</evidence>
<dbReference type="InterPro" id="IPR036390">
    <property type="entry name" value="WH_DNA-bd_sf"/>
</dbReference>
<dbReference type="Proteomes" id="UP000179860">
    <property type="component" value="Chromosome 1"/>
</dbReference>
<reference evidence="8" key="2">
    <citation type="submission" date="2021-06" db="EMBL/GenBank/DDBJ databases">
        <authorList>
            <person name="Rogers T.H."/>
            <person name="Ramsay J.P."/>
            <person name="Wang P."/>
            <person name="Terpolilli J."/>
        </authorList>
    </citation>
    <scope>NUCLEOTIDE SEQUENCE</scope>
    <source>
        <strain evidence="8">WSM5005</strain>
    </source>
</reference>
<keyword evidence="2" id="KW-0663">Pyridoxal phosphate</keyword>
<dbReference type="CDD" id="cd00609">
    <property type="entry name" value="AAT_like"/>
    <property type="match status" value="1"/>
</dbReference>
<evidence type="ECO:0000256" key="6">
    <source>
        <dbReference type="SAM" id="MobiDB-lite"/>
    </source>
</evidence>
<dbReference type="SUPFAM" id="SSF53383">
    <property type="entry name" value="PLP-dependent transferases"/>
    <property type="match status" value="1"/>
</dbReference>
<feature type="region of interest" description="Disordered" evidence="6">
    <location>
        <begin position="1"/>
        <end position="26"/>
    </location>
</feature>
<gene>
    <name evidence="8" type="ORF">BJG93_06500</name>
</gene>
<feature type="domain" description="HTH gntR-type" evidence="7">
    <location>
        <begin position="24"/>
        <end position="92"/>
    </location>
</feature>
<dbReference type="SUPFAM" id="SSF46785">
    <property type="entry name" value="Winged helix' DNA-binding domain"/>
    <property type="match status" value="1"/>
</dbReference>
<evidence type="ECO:0000256" key="3">
    <source>
        <dbReference type="ARBA" id="ARBA00023015"/>
    </source>
</evidence>
<keyword evidence="9" id="KW-1185">Reference proteome</keyword>
<evidence type="ECO:0000256" key="1">
    <source>
        <dbReference type="ARBA" id="ARBA00005384"/>
    </source>
</evidence>
<protein>
    <submittedName>
        <fullName evidence="8">PLP-dependent aminotransferase family protein</fullName>
    </submittedName>
</protein>
<dbReference type="Gene3D" id="1.10.10.10">
    <property type="entry name" value="Winged helix-like DNA-binding domain superfamily/Winged helix DNA-binding domain"/>
    <property type="match status" value="1"/>
</dbReference>
<organism evidence="8 9">
    <name type="scientific">Paraburkholderia sprentiae WSM5005</name>
    <dbReference type="NCBI Taxonomy" id="754502"/>
    <lineage>
        <taxon>Bacteria</taxon>
        <taxon>Pseudomonadati</taxon>
        <taxon>Pseudomonadota</taxon>
        <taxon>Betaproteobacteria</taxon>
        <taxon>Burkholderiales</taxon>
        <taxon>Burkholderiaceae</taxon>
        <taxon>Paraburkholderia</taxon>
    </lineage>
</organism>
<dbReference type="KEGG" id="pspw:BJG93_06500"/>
<keyword evidence="8" id="KW-0808">Transferase</keyword>
<dbReference type="PROSITE" id="PS50949">
    <property type="entry name" value="HTH_GNTR"/>
    <property type="match status" value="1"/>
</dbReference>
<dbReference type="InterPro" id="IPR015421">
    <property type="entry name" value="PyrdxlP-dep_Trfase_major"/>
</dbReference>